<dbReference type="EMBL" id="DRPZ01000095">
    <property type="protein sequence ID" value="HGY09125.1"/>
    <property type="molecule type" value="Genomic_DNA"/>
</dbReference>
<accession>A0A7C4V574</accession>
<reference evidence="2" key="1">
    <citation type="journal article" date="2020" name="mSystems">
        <title>Genome- and Community-Level Interaction Insights into Carbon Utilization and Element Cycling Functions of Hydrothermarchaeota in Hydrothermal Sediment.</title>
        <authorList>
            <person name="Zhou Z."/>
            <person name="Liu Y."/>
            <person name="Xu W."/>
            <person name="Pan J."/>
            <person name="Luo Z.H."/>
            <person name="Li M."/>
        </authorList>
    </citation>
    <scope>NUCLEOTIDE SEQUENCE [LARGE SCALE GENOMIC DNA]</scope>
    <source>
        <strain evidence="2">HyVt-570</strain>
    </source>
</reference>
<feature type="signal peptide" evidence="1">
    <location>
        <begin position="1"/>
        <end position="23"/>
    </location>
</feature>
<evidence type="ECO:0000256" key="1">
    <source>
        <dbReference type="SAM" id="SignalP"/>
    </source>
</evidence>
<dbReference type="AlphaFoldDB" id="A0A7C4V574"/>
<organism evidence="2">
    <name type="scientific">Oceanithermus profundus</name>
    <dbReference type="NCBI Taxonomy" id="187137"/>
    <lineage>
        <taxon>Bacteria</taxon>
        <taxon>Thermotogati</taxon>
        <taxon>Deinococcota</taxon>
        <taxon>Deinococci</taxon>
        <taxon>Thermales</taxon>
        <taxon>Thermaceae</taxon>
        <taxon>Oceanithermus</taxon>
    </lineage>
</organism>
<sequence>MNVKRGGVLLLAAMLGLALGQQAFVYAGFAEVHEPVELPGGSWTWFPDEALAGSLVDGTVRLLGVEETRRLWRGGAVTFFYKGAGSARLAYLTRNLGYSLYYD</sequence>
<feature type="non-terminal residue" evidence="2">
    <location>
        <position position="103"/>
    </location>
</feature>
<dbReference type="Proteomes" id="UP000885759">
    <property type="component" value="Unassembled WGS sequence"/>
</dbReference>
<gene>
    <name evidence="2" type="ORF">ENK37_03585</name>
</gene>
<feature type="chain" id="PRO_5027609798" evidence="1">
    <location>
        <begin position="24"/>
        <end position="103"/>
    </location>
</feature>
<proteinExistence type="predicted"/>
<name>A0A7C4V574_9DEIN</name>
<evidence type="ECO:0000313" key="2">
    <source>
        <dbReference type="EMBL" id="HGY09125.1"/>
    </source>
</evidence>
<protein>
    <submittedName>
        <fullName evidence="2">Uncharacterized protein</fullName>
    </submittedName>
</protein>
<comment type="caution">
    <text evidence="2">The sequence shown here is derived from an EMBL/GenBank/DDBJ whole genome shotgun (WGS) entry which is preliminary data.</text>
</comment>
<keyword evidence="1" id="KW-0732">Signal</keyword>